<feature type="domain" description="Integrase catalytic" evidence="3">
    <location>
        <begin position="213"/>
        <end position="376"/>
    </location>
</feature>
<dbReference type="KEGG" id="sdeo:D0436_12570"/>
<dbReference type="Pfam" id="PF00665">
    <property type="entry name" value="rve"/>
    <property type="match status" value="1"/>
</dbReference>
<dbReference type="RefSeq" id="WP_208658999.1">
    <property type="nucleotide sequence ID" value="NZ_CP031775.2"/>
</dbReference>
<dbReference type="InterPro" id="IPR050900">
    <property type="entry name" value="Transposase_IS3/IS150/IS904"/>
</dbReference>
<evidence type="ECO:0000256" key="2">
    <source>
        <dbReference type="SAM" id="Coils"/>
    </source>
</evidence>
<dbReference type="InterPro" id="IPR002514">
    <property type="entry name" value="Transposase_8"/>
</dbReference>
<dbReference type="InterPro" id="IPR036397">
    <property type="entry name" value="RNaseH_sf"/>
</dbReference>
<dbReference type="GO" id="GO:0015074">
    <property type="term" value="P:DNA integration"/>
    <property type="evidence" value="ECO:0007669"/>
    <property type="project" value="InterPro"/>
</dbReference>
<dbReference type="NCBIfam" id="NF033516">
    <property type="entry name" value="transpos_IS3"/>
    <property type="match status" value="1"/>
</dbReference>
<dbReference type="Pfam" id="PF13276">
    <property type="entry name" value="HTH_21"/>
    <property type="match status" value="1"/>
</dbReference>
<reference evidence="4 5" key="1">
    <citation type="journal article" date="2019" name="Ecotoxicol. Environ. Saf.">
        <title>Microbial characterization of heavy metal resistant bacterial strains isolated from an electroplating wastewater treatment plant.</title>
        <authorList>
            <person name="Cai X."/>
            <person name="Zheng X."/>
            <person name="Zhang D."/>
            <person name="Iqbal W."/>
            <person name="Liu C."/>
            <person name="Yang B."/>
            <person name="Zhao X."/>
            <person name="Lu X."/>
            <person name="Mao Y."/>
        </authorList>
    </citation>
    <scope>NUCLEOTIDE SEQUENCE [LARGE SCALE GENOMIC DNA]</scope>
    <source>
        <strain evidence="4 5">Ni1-3</strain>
    </source>
</reference>
<dbReference type="SUPFAM" id="SSF46689">
    <property type="entry name" value="Homeodomain-like"/>
    <property type="match status" value="1"/>
</dbReference>
<dbReference type="GO" id="GO:0006313">
    <property type="term" value="P:DNA transposition"/>
    <property type="evidence" value="ECO:0007669"/>
    <property type="project" value="InterPro"/>
</dbReference>
<dbReference type="Pfam" id="PF01527">
    <property type="entry name" value="HTH_Tnp_1"/>
    <property type="match status" value="1"/>
</dbReference>
<feature type="coiled-coil region" evidence="2">
    <location>
        <begin position="56"/>
        <end position="83"/>
    </location>
</feature>
<accession>A0A5B8QZ98</accession>
<dbReference type="Gene3D" id="1.10.10.60">
    <property type="entry name" value="Homeodomain-like"/>
    <property type="match status" value="1"/>
</dbReference>
<dbReference type="InterPro" id="IPR048020">
    <property type="entry name" value="Transpos_IS3"/>
</dbReference>
<dbReference type="Pfam" id="PF13333">
    <property type="entry name" value="rve_2"/>
    <property type="match status" value="1"/>
</dbReference>
<dbReference type="InterPro" id="IPR001584">
    <property type="entry name" value="Integrase_cat-core"/>
</dbReference>
<dbReference type="Gene3D" id="3.30.420.10">
    <property type="entry name" value="Ribonuclease H-like superfamily/Ribonuclease H"/>
    <property type="match status" value="1"/>
</dbReference>
<dbReference type="GO" id="GO:0003677">
    <property type="term" value="F:DNA binding"/>
    <property type="evidence" value="ECO:0007669"/>
    <property type="project" value="InterPro"/>
</dbReference>
<keyword evidence="2" id="KW-0175">Coiled coil</keyword>
<dbReference type="PROSITE" id="PS50994">
    <property type="entry name" value="INTEGRASE"/>
    <property type="match status" value="1"/>
</dbReference>
<organism evidence="4 5">
    <name type="scientific">Shewanella decolorationis</name>
    <dbReference type="NCBI Taxonomy" id="256839"/>
    <lineage>
        <taxon>Bacteria</taxon>
        <taxon>Pseudomonadati</taxon>
        <taxon>Pseudomonadota</taxon>
        <taxon>Gammaproteobacteria</taxon>
        <taxon>Alteromonadales</taxon>
        <taxon>Shewanellaceae</taxon>
        <taxon>Shewanella</taxon>
    </lineage>
</organism>
<dbReference type="AlphaFoldDB" id="A0A5B8QZ98"/>
<dbReference type="InterPro" id="IPR025948">
    <property type="entry name" value="HTH-like_dom"/>
</dbReference>
<evidence type="ECO:0000256" key="1">
    <source>
        <dbReference type="ARBA" id="ARBA00009964"/>
    </source>
</evidence>
<dbReference type="PANTHER" id="PTHR46889:SF4">
    <property type="entry name" value="TRANSPOSASE INSO FOR INSERTION SEQUENCE ELEMENT IS911B-RELATED"/>
    <property type="match status" value="1"/>
</dbReference>
<dbReference type="EMBL" id="CP031775">
    <property type="protein sequence ID" value="QDZ91231.1"/>
    <property type="molecule type" value="Genomic_DNA"/>
</dbReference>
<dbReference type="InterPro" id="IPR012337">
    <property type="entry name" value="RNaseH-like_sf"/>
</dbReference>
<evidence type="ECO:0000259" key="3">
    <source>
        <dbReference type="PROSITE" id="PS50994"/>
    </source>
</evidence>
<dbReference type="GO" id="GO:0004803">
    <property type="term" value="F:transposase activity"/>
    <property type="evidence" value="ECO:0007669"/>
    <property type="project" value="InterPro"/>
</dbReference>
<gene>
    <name evidence="4" type="ORF">D0436_12570</name>
</gene>
<dbReference type="InterPro" id="IPR009057">
    <property type="entry name" value="Homeodomain-like_sf"/>
</dbReference>
<evidence type="ECO:0000313" key="4">
    <source>
        <dbReference type="EMBL" id="QDZ91231.1"/>
    </source>
</evidence>
<name>A0A5B8QZ98_9GAMM</name>
<dbReference type="SUPFAM" id="SSF53098">
    <property type="entry name" value="Ribonuclease H-like"/>
    <property type="match status" value="1"/>
</dbReference>
<proteinExistence type="inferred from homology"/>
<dbReference type="GeneID" id="75186191"/>
<dbReference type="Proteomes" id="UP000321124">
    <property type="component" value="Chromosome"/>
</dbReference>
<comment type="similarity">
    <text evidence="1">Belongs to the transposase 8 family.</text>
</comment>
<protein>
    <submittedName>
        <fullName evidence="4">IS3 family transposase</fullName>
    </submittedName>
</protein>
<evidence type="ECO:0000313" key="5">
    <source>
        <dbReference type="Proteomes" id="UP000321124"/>
    </source>
</evidence>
<sequence>MNHKRYPEEFKIEAVKQVTVAGHSVADVAQRLGTTTHSLYAWIKRYGPDSEEHLQKSEESAEIRRLQKELKRVTEERDLFKKSRGVLRKPPRVRYAFIQEHHHSHSVRQLCQLFDVHPSGYYAWRLSPKSKRQKDNERLTGQLKQSWLESGGVYGYRKIHRDMRDIGEQCGINRVHRLMQRAGLRAQVGYRKPRARGGEQHVVTPNRLERQFNPSAPNMAWVTDITYIKTHEGWLYLGAVMDLFSRRIIGWSMGSRITKELALDALLMAVWRRKPTGKVLVHSDQGSQYTSHDWSEFLTAHGLEGSMSRRGNCHDNAVAESFFQLLKRERIKRKIYSTREAAKSDIFNYIEMFYNPKRQHSSNHGLSPLEYERQYFNEAQSCLVK</sequence>
<dbReference type="PANTHER" id="PTHR46889">
    <property type="entry name" value="TRANSPOSASE INSF FOR INSERTION SEQUENCE IS3B-RELATED"/>
    <property type="match status" value="1"/>
</dbReference>